<dbReference type="RefSeq" id="XP_037145909.1">
    <property type="nucleotide sequence ID" value="XM_037290014.1"/>
</dbReference>
<dbReference type="GO" id="GO:0005634">
    <property type="term" value="C:nucleus"/>
    <property type="evidence" value="ECO:0007669"/>
    <property type="project" value="TreeGrafter"/>
</dbReference>
<dbReference type="GO" id="GO:0035371">
    <property type="term" value="C:microtubule plus-end"/>
    <property type="evidence" value="ECO:0007669"/>
    <property type="project" value="TreeGrafter"/>
</dbReference>
<evidence type="ECO:0000313" key="7">
    <source>
        <dbReference type="Proteomes" id="UP000509704"/>
    </source>
</evidence>
<sequence length="244" mass="27705">MVNVHVDSQLCSTTKNLTDDITLIELCDKLYPITGILPQDMKLTFQSQGKVHDVVTYTSDTSDTHPLSKYKSLDRILVEDTNTESIASQLAQSSSTEEAYQLPEADYAKKHDTVLNWKKQNKLGRFNPEHQLKLDRESKLLQDHLQTLEVNQRCFVKSEGLPERRGWLRFVGKVVEINPNDVWCGVQFDEPVGKSNGFCKGRLYFGPVAPHHGGFIKPLNVETGSQYVPLPIDMEDLEEEDDEV</sequence>
<reference evidence="6 7" key="1">
    <citation type="submission" date="2020-07" db="EMBL/GenBank/DDBJ databases">
        <title>The yeast mating-type switching endonuclease HO is a domesticated member of an unorthodox homing genetic element family.</title>
        <authorList>
            <person name="Coughlan A.Y."/>
            <person name="Lombardi L."/>
            <person name="Braun-Galleani S."/>
            <person name="Martos A.R."/>
            <person name="Galeote V."/>
            <person name="Bigey F."/>
            <person name="Dequin S."/>
            <person name="Byrne K.P."/>
            <person name="Wolfe K.H."/>
        </authorList>
    </citation>
    <scope>NUCLEOTIDE SEQUENCE [LARGE SCALE GENOMIC DNA]</scope>
    <source>
        <strain evidence="6 7">NRRL Y-6702</strain>
    </source>
</reference>
<dbReference type="Gene3D" id="2.30.30.190">
    <property type="entry name" value="CAP Gly-rich-like domain"/>
    <property type="match status" value="1"/>
</dbReference>
<evidence type="ECO:0000259" key="5">
    <source>
        <dbReference type="PROSITE" id="PS50245"/>
    </source>
</evidence>
<dbReference type="SMART" id="SM01052">
    <property type="entry name" value="CAP_GLY"/>
    <property type="match status" value="1"/>
</dbReference>
<dbReference type="GO" id="GO:0005737">
    <property type="term" value="C:cytoplasm"/>
    <property type="evidence" value="ECO:0007669"/>
    <property type="project" value="UniProtKB-SubCell"/>
</dbReference>
<dbReference type="SUPFAM" id="SSF54236">
    <property type="entry name" value="Ubiquitin-like"/>
    <property type="match status" value="1"/>
</dbReference>
<evidence type="ECO:0000256" key="4">
    <source>
        <dbReference type="ARBA" id="ARBA00025779"/>
    </source>
</evidence>
<comment type="subcellular location">
    <subcellularLocation>
        <location evidence="1">Cytoplasm</location>
    </subcellularLocation>
</comment>
<dbReference type="Pfam" id="PF01302">
    <property type="entry name" value="CAP_GLY"/>
    <property type="match status" value="1"/>
</dbReference>
<evidence type="ECO:0000256" key="2">
    <source>
        <dbReference type="ARBA" id="ARBA00022490"/>
    </source>
</evidence>
<dbReference type="Gene3D" id="3.10.20.90">
    <property type="entry name" value="Phosphatidylinositol 3-kinase Catalytic Subunit, Chain A, domain 1"/>
    <property type="match status" value="1"/>
</dbReference>
<comment type="similarity">
    <text evidence="4">Belongs to the TBCB family.</text>
</comment>
<evidence type="ECO:0000313" key="6">
    <source>
        <dbReference type="EMBL" id="QLG74184.1"/>
    </source>
</evidence>
<keyword evidence="3" id="KW-0143">Chaperone</keyword>
<name>A0A7H9B788_ZYGMR</name>
<evidence type="ECO:0000256" key="1">
    <source>
        <dbReference type="ARBA" id="ARBA00004496"/>
    </source>
</evidence>
<dbReference type="InterPro" id="IPR036859">
    <property type="entry name" value="CAP-Gly_dom_sf"/>
</dbReference>
<dbReference type="PANTHER" id="PTHR18916:SF85">
    <property type="entry name" value="TUBULIN-FOLDING COFACTOR B"/>
    <property type="match status" value="1"/>
</dbReference>
<accession>A0A7H9B788</accession>
<evidence type="ECO:0000256" key="3">
    <source>
        <dbReference type="ARBA" id="ARBA00023186"/>
    </source>
</evidence>
<dbReference type="KEGG" id="zmk:HG535_0G00680"/>
<organism evidence="6 7">
    <name type="scientific">Zygotorulaspora mrakii</name>
    <name type="common">Zygosaccharomyces mrakii</name>
    <dbReference type="NCBI Taxonomy" id="42260"/>
    <lineage>
        <taxon>Eukaryota</taxon>
        <taxon>Fungi</taxon>
        <taxon>Dikarya</taxon>
        <taxon>Ascomycota</taxon>
        <taxon>Saccharomycotina</taxon>
        <taxon>Saccharomycetes</taxon>
        <taxon>Saccharomycetales</taxon>
        <taxon>Saccharomycetaceae</taxon>
        <taxon>Zygotorulaspora</taxon>
    </lineage>
</organism>
<dbReference type="Pfam" id="PF14560">
    <property type="entry name" value="Ubiquitin_2"/>
    <property type="match status" value="1"/>
</dbReference>
<gene>
    <name evidence="6" type="ORF">HG535_0G00680</name>
</gene>
<dbReference type="InterPro" id="IPR029071">
    <property type="entry name" value="Ubiquitin-like_domsf"/>
</dbReference>
<dbReference type="PANTHER" id="PTHR18916">
    <property type="entry name" value="DYNACTIN 1-RELATED MICROTUBULE-BINDING"/>
    <property type="match status" value="1"/>
</dbReference>
<keyword evidence="7" id="KW-1185">Reference proteome</keyword>
<dbReference type="InterPro" id="IPR000626">
    <property type="entry name" value="Ubiquitin-like_dom"/>
</dbReference>
<dbReference type="Proteomes" id="UP000509704">
    <property type="component" value="Chromosome 7"/>
</dbReference>
<proteinExistence type="inferred from homology"/>
<dbReference type="EMBL" id="CP058610">
    <property type="protein sequence ID" value="QLG74184.1"/>
    <property type="molecule type" value="Genomic_DNA"/>
</dbReference>
<dbReference type="GeneID" id="59237967"/>
<protein>
    <recommendedName>
        <fullName evidence="5">CAP-Gly domain-containing protein</fullName>
    </recommendedName>
</protein>
<dbReference type="GO" id="GO:0031122">
    <property type="term" value="P:cytoplasmic microtubule organization"/>
    <property type="evidence" value="ECO:0007669"/>
    <property type="project" value="TreeGrafter"/>
</dbReference>
<dbReference type="PROSITE" id="PS50245">
    <property type="entry name" value="CAP_GLY_2"/>
    <property type="match status" value="1"/>
</dbReference>
<dbReference type="SUPFAM" id="SSF74924">
    <property type="entry name" value="Cap-Gly domain"/>
    <property type="match status" value="1"/>
</dbReference>
<dbReference type="GO" id="GO:0051010">
    <property type="term" value="F:microtubule plus-end binding"/>
    <property type="evidence" value="ECO:0007669"/>
    <property type="project" value="TreeGrafter"/>
</dbReference>
<feature type="domain" description="CAP-Gly" evidence="5">
    <location>
        <begin position="182"/>
        <end position="217"/>
    </location>
</feature>
<dbReference type="OrthoDB" id="5295208at2759"/>
<dbReference type="InterPro" id="IPR000938">
    <property type="entry name" value="CAP-Gly_domain"/>
</dbReference>
<keyword evidence="2" id="KW-0963">Cytoplasm</keyword>
<dbReference type="AlphaFoldDB" id="A0A7H9B788"/>